<proteinExistence type="predicted"/>
<evidence type="ECO:0000256" key="1">
    <source>
        <dbReference type="ARBA" id="ARBA00004474"/>
    </source>
</evidence>
<dbReference type="Proteomes" id="UP001652660">
    <property type="component" value="Chromosome 2c"/>
</dbReference>
<organism evidence="5 6">
    <name type="scientific">Coffea arabica</name>
    <name type="common">Arabian coffee</name>
    <dbReference type="NCBI Taxonomy" id="13443"/>
    <lineage>
        <taxon>Eukaryota</taxon>
        <taxon>Viridiplantae</taxon>
        <taxon>Streptophyta</taxon>
        <taxon>Embryophyta</taxon>
        <taxon>Tracheophyta</taxon>
        <taxon>Spermatophyta</taxon>
        <taxon>Magnoliopsida</taxon>
        <taxon>eudicotyledons</taxon>
        <taxon>Gunneridae</taxon>
        <taxon>Pentapetalae</taxon>
        <taxon>asterids</taxon>
        <taxon>lamiids</taxon>
        <taxon>Gentianales</taxon>
        <taxon>Rubiaceae</taxon>
        <taxon>Ixoroideae</taxon>
        <taxon>Gardenieae complex</taxon>
        <taxon>Bertiereae - Coffeeae clade</taxon>
        <taxon>Coffeeae</taxon>
        <taxon>Coffea</taxon>
    </lineage>
</organism>
<keyword evidence="5" id="KW-1185">Reference proteome</keyword>
<protein>
    <submittedName>
        <fullName evidence="6">Probable plastid-lipid-associated protein 4, chloroplastic isoform X2</fullName>
    </submittedName>
</protein>
<comment type="subcellular location">
    <subcellularLocation>
        <location evidence="1">Plastid</location>
    </subcellularLocation>
</comment>
<feature type="domain" description="Plastid lipid-associated protein/fibrillin conserved" evidence="4">
    <location>
        <begin position="121"/>
        <end position="205"/>
    </location>
</feature>
<evidence type="ECO:0000313" key="6">
    <source>
        <dbReference type="RefSeq" id="XP_071931198.1"/>
    </source>
</evidence>
<accession>A0ABM4WHC9</accession>
<dbReference type="Pfam" id="PF04755">
    <property type="entry name" value="PAP_fibrillin"/>
    <property type="match status" value="1"/>
</dbReference>
<name>A0ABM4WHC9_COFAR</name>
<sequence>MSAVSISSSCSHQLHHSSKELITSHSLASIHFPRKGQNTSTNFDDINNECRAKSCVKAAPQRLKWRTRVSFFPSFSIKDGDIETLKQELLEAIAPLDRGAEATAEDQERVDQRPKLLRPNGKVYQAINVDTLRAQNMETWPFFNQATANLVPLNTRRVAVKFDSFKIAGVIPIMERGSGRGELEITYLDEELRISRGNQGNLFILRMVDPSYRVPL</sequence>
<dbReference type="InterPro" id="IPR006843">
    <property type="entry name" value="PAP/fibrillin_dom"/>
</dbReference>
<dbReference type="GeneID" id="113731839"/>
<reference evidence="6" key="1">
    <citation type="submission" date="2025-08" db="UniProtKB">
        <authorList>
            <consortium name="RefSeq"/>
        </authorList>
    </citation>
    <scope>IDENTIFICATION</scope>
    <source>
        <tissue evidence="6">Leaves</tissue>
    </source>
</reference>
<gene>
    <name evidence="6" type="primary">LOC113731839</name>
</gene>
<evidence type="ECO:0000256" key="3">
    <source>
        <dbReference type="ARBA" id="ARBA00022946"/>
    </source>
</evidence>
<dbReference type="InterPro" id="IPR039633">
    <property type="entry name" value="PAP"/>
</dbReference>
<dbReference type="RefSeq" id="XP_071931198.1">
    <property type="nucleotide sequence ID" value="XM_072075097.1"/>
</dbReference>
<dbReference type="PANTHER" id="PTHR31906">
    <property type="entry name" value="PLASTID-LIPID-ASSOCIATED PROTEIN 4, CHLOROPLASTIC-RELATED"/>
    <property type="match status" value="1"/>
</dbReference>
<evidence type="ECO:0000313" key="5">
    <source>
        <dbReference type="Proteomes" id="UP001652660"/>
    </source>
</evidence>
<evidence type="ECO:0000256" key="2">
    <source>
        <dbReference type="ARBA" id="ARBA00022640"/>
    </source>
</evidence>
<keyword evidence="2" id="KW-0934">Plastid</keyword>
<evidence type="ECO:0000259" key="4">
    <source>
        <dbReference type="Pfam" id="PF04755"/>
    </source>
</evidence>
<keyword evidence="3" id="KW-0809">Transit peptide</keyword>